<keyword evidence="3 6" id="KW-0479">Metal-binding</keyword>
<keyword evidence="9" id="KW-1185">Reference proteome</keyword>
<dbReference type="CDD" id="cd08278">
    <property type="entry name" value="benzyl_alcohol_DH"/>
    <property type="match status" value="1"/>
</dbReference>
<dbReference type="InterPro" id="IPR013154">
    <property type="entry name" value="ADH-like_N"/>
</dbReference>
<dbReference type="EMBL" id="JAUSZI010000002">
    <property type="protein sequence ID" value="MDQ1033082.1"/>
    <property type="molecule type" value="Genomic_DNA"/>
</dbReference>
<dbReference type="Gene3D" id="3.90.180.10">
    <property type="entry name" value="Medium-chain alcohol dehydrogenases, catalytic domain"/>
    <property type="match status" value="1"/>
</dbReference>
<dbReference type="InterPro" id="IPR013149">
    <property type="entry name" value="ADH-like_C"/>
</dbReference>
<name>A0ABU0TC03_9ACTN</name>
<sequence length="369" mass="37886">MSLRTQAAVIRGGGVIELEDILVEEPRPDEILVRVESSGICRTDLEILEGTLEFPLPFVAGHEGAGTVAAVGSGVTTVEPGDTVALGAAACGTCAHCRTGAYPYCDQHTAMNFTGTRLDGGTGLRSLDGETVFGHFMRQSSWAGLSLAHASNTVKLPSDVDRSVLGPFGCGIQTGAGAVWNTLAVEPGSTVAVFGLGAVGQAAVMAAKAAGATTIIAVGNRQPKLDLALELGATHAFSARDGDVADLVRDATGGGVQYTVEAAGRTDVMTTAVEVLAETGHAAITGVAAGESFPVDAWKVIRGRSVHGTTLGDAAPSVILPRLVDLYRQGVFPVDRLMTHYPLQDIHQAIADVDNGTAIKAVLHPETAG</sequence>
<keyword evidence="5 8" id="KW-0560">Oxidoreductase</keyword>
<dbReference type="SUPFAM" id="SSF51735">
    <property type="entry name" value="NAD(P)-binding Rossmann-fold domains"/>
    <property type="match status" value="1"/>
</dbReference>
<dbReference type="RefSeq" id="WP_307530200.1">
    <property type="nucleotide sequence ID" value="NZ_JAUSZI010000002.1"/>
</dbReference>
<dbReference type="EC" id="1.1.1.90" evidence="8"/>
<accession>A0ABU0TC03</accession>
<dbReference type="Gene3D" id="3.40.50.720">
    <property type="entry name" value="NAD(P)-binding Rossmann-like Domain"/>
    <property type="match status" value="1"/>
</dbReference>
<dbReference type="InterPro" id="IPR036291">
    <property type="entry name" value="NAD(P)-bd_dom_sf"/>
</dbReference>
<evidence type="ECO:0000259" key="7">
    <source>
        <dbReference type="SMART" id="SM00829"/>
    </source>
</evidence>
<proteinExistence type="inferred from homology"/>
<reference evidence="8 9" key="1">
    <citation type="submission" date="2023-07" db="EMBL/GenBank/DDBJ databases">
        <title>Comparative genomics of wheat-associated soil bacteria to identify genetic determinants of phenazine resistance.</title>
        <authorList>
            <person name="Mouncey N."/>
        </authorList>
    </citation>
    <scope>NUCLEOTIDE SEQUENCE [LARGE SCALE GENOMIC DNA]</scope>
    <source>
        <strain evidence="8 9">V2I4</strain>
    </source>
</reference>
<feature type="domain" description="Enoyl reductase (ER)" evidence="7">
    <location>
        <begin position="14"/>
        <end position="363"/>
    </location>
</feature>
<dbReference type="InterPro" id="IPR020843">
    <property type="entry name" value="ER"/>
</dbReference>
<dbReference type="InterPro" id="IPR011032">
    <property type="entry name" value="GroES-like_sf"/>
</dbReference>
<organism evidence="8 9">
    <name type="scientific">Streptomyces umbrinus</name>
    <dbReference type="NCBI Taxonomy" id="67370"/>
    <lineage>
        <taxon>Bacteria</taxon>
        <taxon>Bacillati</taxon>
        <taxon>Actinomycetota</taxon>
        <taxon>Actinomycetes</taxon>
        <taxon>Kitasatosporales</taxon>
        <taxon>Streptomycetaceae</taxon>
        <taxon>Streptomyces</taxon>
        <taxon>Streptomyces phaeochromogenes group</taxon>
    </lineage>
</organism>
<comment type="similarity">
    <text evidence="2 6">Belongs to the zinc-containing alcohol dehydrogenase family.</text>
</comment>
<dbReference type="GO" id="GO:0018456">
    <property type="term" value="F:aryl-alcohol dehydrogenase (NAD+) activity"/>
    <property type="evidence" value="ECO:0007669"/>
    <property type="project" value="UniProtKB-EC"/>
</dbReference>
<comment type="cofactor">
    <cofactor evidence="1 6">
        <name>Zn(2+)</name>
        <dbReference type="ChEBI" id="CHEBI:29105"/>
    </cofactor>
</comment>
<dbReference type="SMART" id="SM00829">
    <property type="entry name" value="PKS_ER"/>
    <property type="match status" value="1"/>
</dbReference>
<dbReference type="SUPFAM" id="SSF50129">
    <property type="entry name" value="GroES-like"/>
    <property type="match status" value="1"/>
</dbReference>
<protein>
    <submittedName>
        <fullName evidence="8">Aryl-alcohol dehydrogenase</fullName>
        <ecNumber evidence="8">1.1.1.90</ecNumber>
    </submittedName>
</protein>
<keyword evidence="4 6" id="KW-0862">Zinc</keyword>
<dbReference type="Proteomes" id="UP001230328">
    <property type="component" value="Unassembled WGS sequence"/>
</dbReference>
<evidence type="ECO:0000256" key="6">
    <source>
        <dbReference type="RuleBase" id="RU361277"/>
    </source>
</evidence>
<evidence type="ECO:0000256" key="1">
    <source>
        <dbReference type="ARBA" id="ARBA00001947"/>
    </source>
</evidence>
<evidence type="ECO:0000313" key="9">
    <source>
        <dbReference type="Proteomes" id="UP001230328"/>
    </source>
</evidence>
<evidence type="ECO:0000313" key="8">
    <source>
        <dbReference type="EMBL" id="MDQ1033082.1"/>
    </source>
</evidence>
<dbReference type="PROSITE" id="PS00059">
    <property type="entry name" value="ADH_ZINC"/>
    <property type="match status" value="1"/>
</dbReference>
<dbReference type="Pfam" id="PF00107">
    <property type="entry name" value="ADH_zinc_N"/>
    <property type="match status" value="1"/>
</dbReference>
<evidence type="ECO:0000256" key="5">
    <source>
        <dbReference type="ARBA" id="ARBA00023002"/>
    </source>
</evidence>
<dbReference type="InterPro" id="IPR002328">
    <property type="entry name" value="ADH_Zn_CS"/>
</dbReference>
<evidence type="ECO:0000256" key="3">
    <source>
        <dbReference type="ARBA" id="ARBA00022723"/>
    </source>
</evidence>
<comment type="caution">
    <text evidence="8">The sequence shown here is derived from an EMBL/GenBank/DDBJ whole genome shotgun (WGS) entry which is preliminary data.</text>
</comment>
<evidence type="ECO:0000256" key="4">
    <source>
        <dbReference type="ARBA" id="ARBA00022833"/>
    </source>
</evidence>
<dbReference type="Pfam" id="PF08240">
    <property type="entry name" value="ADH_N"/>
    <property type="match status" value="1"/>
</dbReference>
<dbReference type="PANTHER" id="PTHR43350">
    <property type="entry name" value="NAD-DEPENDENT ALCOHOL DEHYDROGENASE"/>
    <property type="match status" value="1"/>
</dbReference>
<dbReference type="PANTHER" id="PTHR43350:SF2">
    <property type="entry name" value="GROES-LIKE ZINC-BINDING ALCOHOL DEHYDROGENASE FAMILY PROTEIN"/>
    <property type="match status" value="1"/>
</dbReference>
<evidence type="ECO:0000256" key="2">
    <source>
        <dbReference type="ARBA" id="ARBA00008072"/>
    </source>
</evidence>
<gene>
    <name evidence="8" type="ORF">QF035_010664</name>
</gene>